<dbReference type="EMBL" id="CP129970">
    <property type="protein sequence ID" value="WMN07124.1"/>
    <property type="molecule type" value="Genomic_DNA"/>
</dbReference>
<organism evidence="10 11">
    <name type="scientific">Marivirga arenosa</name>
    <dbReference type="NCBI Taxonomy" id="3059076"/>
    <lineage>
        <taxon>Bacteria</taxon>
        <taxon>Pseudomonadati</taxon>
        <taxon>Bacteroidota</taxon>
        <taxon>Cytophagia</taxon>
        <taxon>Cytophagales</taxon>
        <taxon>Marivirgaceae</taxon>
        <taxon>Marivirga</taxon>
    </lineage>
</organism>
<evidence type="ECO:0000256" key="4">
    <source>
        <dbReference type="ARBA" id="ARBA00022989"/>
    </source>
</evidence>
<dbReference type="GO" id="GO:0005886">
    <property type="term" value="C:plasma membrane"/>
    <property type="evidence" value="ECO:0007669"/>
    <property type="project" value="UniProtKB-SubCell"/>
</dbReference>
<dbReference type="InterPro" id="IPR049453">
    <property type="entry name" value="Memb_transporter_dom"/>
</dbReference>
<dbReference type="AlphaFoldDB" id="A0AA51N712"/>
<evidence type="ECO:0000256" key="1">
    <source>
        <dbReference type="ARBA" id="ARBA00004651"/>
    </source>
</evidence>
<name>A0AA51N712_9BACT</name>
<dbReference type="Pfam" id="PF12805">
    <property type="entry name" value="FUSC-like"/>
    <property type="match status" value="1"/>
</dbReference>
<feature type="transmembrane region" description="Helical" evidence="7">
    <location>
        <begin position="68"/>
        <end position="87"/>
    </location>
</feature>
<keyword evidence="5 7" id="KW-0472">Membrane</keyword>
<evidence type="ECO:0000313" key="11">
    <source>
        <dbReference type="Proteomes" id="UP001244443"/>
    </source>
</evidence>
<keyword evidence="4 7" id="KW-1133">Transmembrane helix</keyword>
<dbReference type="Pfam" id="PF13515">
    <property type="entry name" value="FUSC_2"/>
    <property type="match status" value="1"/>
</dbReference>
<protein>
    <submittedName>
        <fullName evidence="10">FUSC family membrane protein</fullName>
    </submittedName>
</protein>
<proteinExistence type="inferred from homology"/>
<gene>
    <name evidence="10" type="ORF">QYS48_27875</name>
</gene>
<evidence type="ECO:0000256" key="2">
    <source>
        <dbReference type="ARBA" id="ARBA00022475"/>
    </source>
</evidence>
<dbReference type="PANTHER" id="PTHR30509:SF8">
    <property type="entry name" value="INNER MEMBRANE PROTEIN YCCS"/>
    <property type="match status" value="1"/>
</dbReference>
<evidence type="ECO:0000256" key="5">
    <source>
        <dbReference type="ARBA" id="ARBA00023136"/>
    </source>
</evidence>
<feature type="transmembrane region" description="Helical" evidence="7">
    <location>
        <begin position="21"/>
        <end position="38"/>
    </location>
</feature>
<feature type="transmembrane region" description="Helical" evidence="7">
    <location>
        <begin position="447"/>
        <end position="465"/>
    </location>
</feature>
<feature type="transmembrane region" description="Helical" evidence="7">
    <location>
        <begin position="44"/>
        <end position="61"/>
    </location>
</feature>
<comment type="similarity">
    <text evidence="6">Belongs to the YccS/YhfK family.</text>
</comment>
<feature type="transmembrane region" description="Helical" evidence="7">
    <location>
        <begin position="117"/>
        <end position="133"/>
    </location>
</feature>
<dbReference type="RefSeq" id="WP_308357178.1">
    <property type="nucleotide sequence ID" value="NZ_CP129970.2"/>
</dbReference>
<feature type="transmembrane region" description="Helical" evidence="7">
    <location>
        <begin position="404"/>
        <end position="427"/>
    </location>
</feature>
<feature type="domain" description="Integral membrane bound transporter" evidence="9">
    <location>
        <begin position="410"/>
        <end position="532"/>
    </location>
</feature>
<feature type="transmembrane region" description="Helical" evidence="7">
    <location>
        <begin position="493"/>
        <end position="509"/>
    </location>
</feature>
<evidence type="ECO:0000259" key="9">
    <source>
        <dbReference type="Pfam" id="PF13515"/>
    </source>
</evidence>
<evidence type="ECO:0000256" key="6">
    <source>
        <dbReference type="ARBA" id="ARBA00043993"/>
    </source>
</evidence>
<accession>A0AA51N712</accession>
<feature type="transmembrane region" description="Helical" evidence="7">
    <location>
        <begin position="139"/>
        <end position="164"/>
    </location>
</feature>
<keyword evidence="2" id="KW-1003">Cell membrane</keyword>
<evidence type="ECO:0000259" key="8">
    <source>
        <dbReference type="Pfam" id="PF12805"/>
    </source>
</evidence>
<feature type="domain" description="Integral membrane protein YccS N-terminal" evidence="8">
    <location>
        <begin position="71"/>
        <end position="339"/>
    </location>
</feature>
<dbReference type="InterPro" id="IPR032692">
    <property type="entry name" value="YccS_N"/>
</dbReference>
<keyword evidence="11" id="KW-1185">Reference proteome</keyword>
<feature type="transmembrane region" description="Helical" evidence="7">
    <location>
        <begin position="470"/>
        <end position="487"/>
    </location>
</feature>
<evidence type="ECO:0000256" key="3">
    <source>
        <dbReference type="ARBA" id="ARBA00022692"/>
    </source>
</evidence>
<reference evidence="10" key="1">
    <citation type="submission" date="2023-08" db="EMBL/GenBank/DDBJ databases">
        <title>Comparative genomics and taxonomic characterization of three novel marine species of genus Marivirga.</title>
        <authorList>
            <person name="Muhammad N."/>
            <person name="Kim S.-G."/>
        </authorList>
    </citation>
    <scope>NUCLEOTIDE SEQUENCE [LARGE SCALE GENOMIC DNA]</scope>
    <source>
        <strain evidence="10">ABR2-2</strain>
    </source>
</reference>
<dbReference type="Proteomes" id="UP001244443">
    <property type="component" value="Chromosome"/>
</dbReference>
<evidence type="ECO:0000313" key="10">
    <source>
        <dbReference type="EMBL" id="WMN07124.1"/>
    </source>
</evidence>
<sequence>MIKNYYQQLLNFLKSPDFLKSIIVTFGIVLPLIIGIQIDQISYLLSVSIGVFLTSGSDVPGSRKHKSIGILIATLIAVLTTIAITYVAPNPYLLVPTMSLLIFGISFISVYGFRASLISFSGLLAIVLSFAHPQVGQEILIQGLFIAIGGFWYLFLSAIFHPLLQKRQINKELSSCLQFTAQYIRIRGNLAIGEGKAEELKKELFELQTTINATHETLRELLLTERQSSGFSNYKRKQLLIFIELIDILELSMANPANYEKINSLFLEKPHYVRPFIDLVFQLSDRLDQMAIAMLENKKLSHKIDFNILIQLCEKTIQTYKNDIGLPEAREGALLLRNLLEYEENQIQKIDSIERVFYDLENRKNIGIRSKEGKQFITQQDYDLNILSENFSFKSPILKHSARLTIAMLLAYTIGTLFSLQNTYWILLTIVVIMRPGYTLTKERSKHRLYGTLIGASIASIIVLINQNTYLFAFLAIVSLTLALSFIQKNYKTASVFITTSIVFIYTLINPDAFEVIQYRVVDTIIGAAIAFGAGTLLWPTWESESIQNTILKVLRANRKYLAQIDRYYHENSGLTDYKLARKEAFLEMGNLNAAFQRLSQEPKSQQHHVGKINEIVSINQTLLAAMASLGTYLINHKENEVSKDFEFIIKTIDLNLKQAIQRLLKKDQTGSISEDELELAHQHLEERFESLVSIRNQELAFKKTKPIDPQLRKRLQSTRLISDQMKWLVTISGNIKKVIESLESDLVK</sequence>
<feature type="transmembrane region" description="Helical" evidence="7">
    <location>
        <begin position="521"/>
        <end position="542"/>
    </location>
</feature>
<keyword evidence="3 7" id="KW-0812">Transmembrane</keyword>
<dbReference type="PANTHER" id="PTHR30509">
    <property type="entry name" value="P-HYDROXYBENZOIC ACID EFFLUX PUMP SUBUNIT-RELATED"/>
    <property type="match status" value="1"/>
</dbReference>
<evidence type="ECO:0000256" key="7">
    <source>
        <dbReference type="SAM" id="Phobius"/>
    </source>
</evidence>
<comment type="subcellular location">
    <subcellularLocation>
        <location evidence="1">Cell membrane</location>
        <topology evidence="1">Multi-pass membrane protein</topology>
    </subcellularLocation>
</comment>